<reference evidence="1" key="1">
    <citation type="submission" date="2016-10" db="EMBL/GenBank/DDBJ databases">
        <title>Sequence of Gallionella enrichment culture.</title>
        <authorList>
            <person name="Poehlein A."/>
            <person name="Muehling M."/>
            <person name="Daniel R."/>
        </authorList>
    </citation>
    <scope>NUCLEOTIDE SEQUENCE</scope>
</reference>
<accession>A0A1J5NW72</accession>
<sequence length="60" mass="6525">MVQSGEATVLCYRQGEQVHIGNLVVAQHARPVDSWFIRSRTCSEVMISSHAGSNANLLLG</sequence>
<dbReference type="EMBL" id="MLJW01009416">
    <property type="protein sequence ID" value="OIQ62986.1"/>
    <property type="molecule type" value="Genomic_DNA"/>
</dbReference>
<comment type="caution">
    <text evidence="1">The sequence shown here is derived from an EMBL/GenBank/DDBJ whole genome shotgun (WGS) entry which is preliminary data.</text>
</comment>
<organism evidence="1">
    <name type="scientific">mine drainage metagenome</name>
    <dbReference type="NCBI Taxonomy" id="410659"/>
    <lineage>
        <taxon>unclassified sequences</taxon>
        <taxon>metagenomes</taxon>
        <taxon>ecological metagenomes</taxon>
    </lineage>
</organism>
<dbReference type="AlphaFoldDB" id="A0A1J5NW72"/>
<proteinExistence type="predicted"/>
<protein>
    <submittedName>
        <fullName evidence="1">Uncharacterized protein</fullName>
    </submittedName>
</protein>
<gene>
    <name evidence="1" type="ORF">GALL_554800</name>
</gene>
<evidence type="ECO:0000313" key="1">
    <source>
        <dbReference type="EMBL" id="OIQ62986.1"/>
    </source>
</evidence>
<name>A0A1J5NW72_9ZZZZ</name>